<sequence>MVDDLSEKGLGGIGHCIECGASMYTTYINTDHLYPRCLTGPANKRSLRHPLHEVIYQPYNEFAMCLDHHTALDMGKTNAFLGLPSDDIEVVRAVGKVNRGDPEALIQFLIENYPITTDRKYFEAQIAAMLRTNALFAETIKYLNGEFCLELKTRYQKAAVLALVFNKKLRELTPPPFVLPPLLTS</sequence>
<gene>
    <name evidence="1" type="ORF">UU67_C0002G0032</name>
</gene>
<protein>
    <recommendedName>
        <fullName evidence="3">HNH endonuclease</fullName>
    </recommendedName>
</protein>
<organism evidence="1 2">
    <name type="scientific">Candidatus Daviesbacteria bacterium GW2011_GWB1_41_5</name>
    <dbReference type="NCBI Taxonomy" id="1618429"/>
    <lineage>
        <taxon>Bacteria</taxon>
        <taxon>Candidatus Daviesiibacteriota</taxon>
    </lineage>
</organism>
<reference evidence="1 2" key="1">
    <citation type="journal article" date="2015" name="Nature">
        <title>rRNA introns, odd ribosomes, and small enigmatic genomes across a large radiation of phyla.</title>
        <authorList>
            <person name="Brown C.T."/>
            <person name="Hug L.A."/>
            <person name="Thomas B.C."/>
            <person name="Sharon I."/>
            <person name="Castelle C.J."/>
            <person name="Singh A."/>
            <person name="Wilkins M.J."/>
            <person name="Williams K.H."/>
            <person name="Banfield J.F."/>
        </authorList>
    </citation>
    <scope>NUCLEOTIDE SEQUENCE [LARGE SCALE GENOMIC DNA]</scope>
</reference>
<dbReference type="AlphaFoldDB" id="A0A0G0YXE4"/>
<name>A0A0G0YXE4_9BACT</name>
<accession>A0A0G0YXE4</accession>
<dbReference type="Proteomes" id="UP000034753">
    <property type="component" value="Unassembled WGS sequence"/>
</dbReference>
<proteinExistence type="predicted"/>
<evidence type="ECO:0000313" key="1">
    <source>
        <dbReference type="EMBL" id="KKS14366.1"/>
    </source>
</evidence>
<evidence type="ECO:0000313" key="2">
    <source>
        <dbReference type="Proteomes" id="UP000034753"/>
    </source>
</evidence>
<dbReference type="EMBL" id="LCBN01000002">
    <property type="protein sequence ID" value="KKS14366.1"/>
    <property type="molecule type" value="Genomic_DNA"/>
</dbReference>
<evidence type="ECO:0008006" key="3">
    <source>
        <dbReference type="Google" id="ProtNLM"/>
    </source>
</evidence>
<comment type="caution">
    <text evidence="1">The sequence shown here is derived from an EMBL/GenBank/DDBJ whole genome shotgun (WGS) entry which is preliminary data.</text>
</comment>